<gene>
    <name evidence="4" type="ORF">SLS60_000313</name>
</gene>
<feature type="domain" description="Xylanolytic transcriptional activator regulatory" evidence="3">
    <location>
        <begin position="1"/>
        <end position="81"/>
    </location>
</feature>
<dbReference type="Proteomes" id="UP001521785">
    <property type="component" value="Unassembled WGS sequence"/>
</dbReference>
<dbReference type="InterPro" id="IPR050613">
    <property type="entry name" value="Sec_Metabolite_Reg"/>
</dbReference>
<keyword evidence="5" id="KW-1185">Reference proteome</keyword>
<proteinExistence type="predicted"/>
<reference evidence="4 5" key="1">
    <citation type="submission" date="2024-02" db="EMBL/GenBank/DDBJ databases">
        <title>De novo assembly and annotation of 12 fungi associated with fruit tree decline syndrome in Ontario, Canada.</title>
        <authorList>
            <person name="Sulman M."/>
            <person name="Ellouze W."/>
            <person name="Ilyukhin E."/>
        </authorList>
    </citation>
    <scope>NUCLEOTIDE SEQUENCE [LARGE SCALE GENOMIC DNA]</scope>
    <source>
        <strain evidence="4 5">M42-189</strain>
    </source>
</reference>
<sequence>MGIASRIAERMGLHRDGSTFGLSALRSEERRRMWWQLQFMELSVARLIGVLSLTIFASWDTKMPSNLEDSDFSPTTEVMPNERKGLTSISPCLWRHSILQRRRELLGKNNSGDMAWIMSPHLSLAEKDAKIDELEETLMERFLRHCELFNPLHIHMQIGIRLFILAARGNVRQPTLVHAKISELLPQVRNDLLGICSKSLEYFVLSQTTPSISGFRWGNDIFFQVSSCKYFDKAGRAKLIDLVVYVILEAHQRSGEPQVEDIWSLIGRVFESHPDLMTAVNRPEVDFIARITVAAWQKYEIELRQQRSAIPGAIAIETPEWIRRLCHNFNLPLTDPSATTEEAAETFSSDPAQFLPENFDFDIIDWSAWEALG</sequence>
<protein>
    <recommendedName>
        <fullName evidence="3">Xylanolytic transcriptional activator regulatory domain-containing protein</fullName>
    </recommendedName>
</protein>
<comment type="subcellular location">
    <subcellularLocation>
        <location evidence="1">Nucleus</location>
    </subcellularLocation>
</comment>
<evidence type="ECO:0000256" key="2">
    <source>
        <dbReference type="ARBA" id="ARBA00023242"/>
    </source>
</evidence>
<keyword evidence="2" id="KW-0539">Nucleus</keyword>
<dbReference type="Pfam" id="PF04082">
    <property type="entry name" value="Fungal_trans"/>
    <property type="match status" value="1"/>
</dbReference>
<evidence type="ECO:0000313" key="4">
    <source>
        <dbReference type="EMBL" id="KAL1612090.1"/>
    </source>
</evidence>
<comment type="caution">
    <text evidence="4">The sequence shown here is derived from an EMBL/GenBank/DDBJ whole genome shotgun (WGS) entry which is preliminary data.</text>
</comment>
<organism evidence="4 5">
    <name type="scientific">Paraconiothyrium brasiliense</name>
    <dbReference type="NCBI Taxonomy" id="300254"/>
    <lineage>
        <taxon>Eukaryota</taxon>
        <taxon>Fungi</taxon>
        <taxon>Dikarya</taxon>
        <taxon>Ascomycota</taxon>
        <taxon>Pezizomycotina</taxon>
        <taxon>Dothideomycetes</taxon>
        <taxon>Pleosporomycetidae</taxon>
        <taxon>Pleosporales</taxon>
        <taxon>Massarineae</taxon>
        <taxon>Didymosphaeriaceae</taxon>
        <taxon>Paraconiothyrium</taxon>
    </lineage>
</organism>
<dbReference type="EMBL" id="JAKJXO020000001">
    <property type="protein sequence ID" value="KAL1612090.1"/>
    <property type="molecule type" value="Genomic_DNA"/>
</dbReference>
<evidence type="ECO:0000259" key="3">
    <source>
        <dbReference type="Pfam" id="PF04082"/>
    </source>
</evidence>
<dbReference type="CDD" id="cd12148">
    <property type="entry name" value="fungal_TF_MHR"/>
    <property type="match status" value="1"/>
</dbReference>
<evidence type="ECO:0000256" key="1">
    <source>
        <dbReference type="ARBA" id="ARBA00004123"/>
    </source>
</evidence>
<dbReference type="InterPro" id="IPR007219">
    <property type="entry name" value="XnlR_reg_dom"/>
</dbReference>
<name>A0ABR3S5Z2_9PLEO</name>
<dbReference type="PANTHER" id="PTHR31001">
    <property type="entry name" value="UNCHARACTERIZED TRANSCRIPTIONAL REGULATORY PROTEIN"/>
    <property type="match status" value="1"/>
</dbReference>
<evidence type="ECO:0000313" key="5">
    <source>
        <dbReference type="Proteomes" id="UP001521785"/>
    </source>
</evidence>
<dbReference type="PANTHER" id="PTHR31001:SF85">
    <property type="entry name" value="ZN(II)2CYS6 TRANSCRIPTION FACTOR (EUROFUNG)"/>
    <property type="match status" value="1"/>
</dbReference>
<accession>A0ABR3S5Z2</accession>